<feature type="compositionally biased region" description="Polar residues" evidence="1">
    <location>
        <begin position="505"/>
        <end position="515"/>
    </location>
</feature>
<accession>A0A0C9TAM6</accession>
<reference evidence="3 4" key="1">
    <citation type="submission" date="2014-06" db="EMBL/GenBank/DDBJ databases">
        <authorList>
            <consortium name="DOE Joint Genome Institute"/>
            <person name="Kuo A."/>
            <person name="Kohler A."/>
            <person name="Nagy L.G."/>
            <person name="Floudas D."/>
            <person name="Copeland A."/>
            <person name="Barry K.W."/>
            <person name="Cichocki N."/>
            <person name="Veneault-Fourrey C."/>
            <person name="LaButti K."/>
            <person name="Lindquist E.A."/>
            <person name="Lipzen A."/>
            <person name="Lundell T."/>
            <person name="Morin E."/>
            <person name="Murat C."/>
            <person name="Sun H."/>
            <person name="Tunlid A."/>
            <person name="Henrissat B."/>
            <person name="Grigoriev I.V."/>
            <person name="Hibbett D.S."/>
            <person name="Martin F."/>
            <person name="Nordberg H.P."/>
            <person name="Cantor M.N."/>
            <person name="Hua S.X."/>
        </authorList>
    </citation>
    <scope>NUCLEOTIDE SEQUENCE [LARGE SCALE GENOMIC DNA]</scope>
    <source>
        <strain evidence="3 4">ATCC 200175</strain>
    </source>
</reference>
<gene>
    <name evidence="3" type="ORF">PAXINDRAFT_159114</name>
</gene>
<protein>
    <recommendedName>
        <fullName evidence="5">Transmembrane protein</fullName>
    </recommendedName>
</protein>
<feature type="transmembrane region" description="Helical" evidence="2">
    <location>
        <begin position="102"/>
        <end position="121"/>
    </location>
</feature>
<feature type="transmembrane region" description="Helical" evidence="2">
    <location>
        <begin position="133"/>
        <end position="154"/>
    </location>
</feature>
<reference evidence="4" key="2">
    <citation type="submission" date="2015-01" db="EMBL/GenBank/DDBJ databases">
        <title>Evolutionary Origins and Diversification of the Mycorrhizal Mutualists.</title>
        <authorList>
            <consortium name="DOE Joint Genome Institute"/>
            <consortium name="Mycorrhizal Genomics Consortium"/>
            <person name="Kohler A."/>
            <person name="Kuo A."/>
            <person name="Nagy L.G."/>
            <person name="Floudas D."/>
            <person name="Copeland A."/>
            <person name="Barry K.W."/>
            <person name="Cichocki N."/>
            <person name="Veneault-Fourrey C."/>
            <person name="LaButti K."/>
            <person name="Lindquist E.A."/>
            <person name="Lipzen A."/>
            <person name="Lundell T."/>
            <person name="Morin E."/>
            <person name="Murat C."/>
            <person name="Riley R."/>
            <person name="Ohm R."/>
            <person name="Sun H."/>
            <person name="Tunlid A."/>
            <person name="Henrissat B."/>
            <person name="Grigoriev I.V."/>
            <person name="Hibbett D.S."/>
            <person name="Martin F."/>
        </authorList>
    </citation>
    <scope>NUCLEOTIDE SEQUENCE [LARGE SCALE GENOMIC DNA]</scope>
    <source>
        <strain evidence="4">ATCC 200175</strain>
    </source>
</reference>
<feature type="transmembrane region" description="Helical" evidence="2">
    <location>
        <begin position="208"/>
        <end position="225"/>
    </location>
</feature>
<feature type="non-terminal residue" evidence="3">
    <location>
        <position position="716"/>
    </location>
</feature>
<proteinExistence type="predicted"/>
<keyword evidence="2" id="KW-0472">Membrane</keyword>
<evidence type="ECO:0000256" key="1">
    <source>
        <dbReference type="SAM" id="MobiDB-lite"/>
    </source>
</evidence>
<feature type="transmembrane region" description="Helical" evidence="2">
    <location>
        <begin position="43"/>
        <end position="60"/>
    </location>
</feature>
<evidence type="ECO:0008006" key="5">
    <source>
        <dbReference type="Google" id="ProtNLM"/>
    </source>
</evidence>
<sequence>KATLSAVWLYLSVFLAFTAAILDLGQTLANDTSTTQFIRAREVLFALSIGFRFLFYWSYVDEPRKVLPAAAPEGKGTDFLIVESNHEIHSCSWTCLRLPGKLLRSGLLVAIAAITAMQVVWRIVPRFHRYSNVYATGTAFELLASVLLLLRLLLNTITPSSPDSPLVHTLGECVAPISGLLINIAITLGNLFCFAFTESTLGRLLQAFEDYIVVVFVVVIAFVRYRNTLILIHTSKGRAFNPSLPVPDSVSTFRITAPVVETPRISMVFCAANTARATGTEALCRSARRSLTRVSSWVSSRVSRNRLGNEDDQAKLWGQSEAENARVGPPSTGHTHLRGSLMSLTEEPKDWAELVHDAAASDLSILSALDAQSTGTRSREGSMNSGRILHAFRADVAQPRVPLQLRTRGLSAPAAPVLSPSSHQASSERAVIMTAPPDSHARDSPIYGLGGILRSPPPRPPGETSRDSGMSLDELLRQQKELDKSITALKLFSKRTSASSSSSSQVGTPNTDSDVSLSHFPLPSWLTPPMTSLPGPSSRLPSIIRMREDRRIRLPAATAPPTAVSEGLLPPPKILASLADIPSSPRSNSVTDSPLRGDNESLPAAVGRPPQFDSGGTQYNVTSFIGGLATPCGQRQGSLEQPWQSTESEIDLAAIINGAGWKETTPRMSPVPLAPRPQQYGLPTLPAKAKFSPLSISARFSQGGSSVDKPVPTIAR</sequence>
<keyword evidence="4" id="KW-1185">Reference proteome</keyword>
<evidence type="ECO:0000256" key="2">
    <source>
        <dbReference type="SAM" id="Phobius"/>
    </source>
</evidence>
<dbReference type="EMBL" id="KN821129">
    <property type="protein sequence ID" value="KIJ05242.1"/>
    <property type="molecule type" value="Genomic_DNA"/>
</dbReference>
<feature type="transmembrane region" description="Helical" evidence="2">
    <location>
        <begin position="174"/>
        <end position="196"/>
    </location>
</feature>
<feature type="region of interest" description="Disordered" evidence="1">
    <location>
        <begin position="576"/>
        <end position="615"/>
    </location>
</feature>
<dbReference type="AlphaFoldDB" id="A0A0C9TAM6"/>
<feature type="region of interest" description="Disordered" evidence="1">
    <location>
        <begin position="493"/>
        <end position="515"/>
    </location>
</feature>
<dbReference type="OrthoDB" id="2564696at2759"/>
<dbReference type="HOGENOM" id="CLU_016384_0_0_1"/>
<evidence type="ECO:0000313" key="3">
    <source>
        <dbReference type="EMBL" id="KIJ05242.1"/>
    </source>
</evidence>
<evidence type="ECO:0000313" key="4">
    <source>
        <dbReference type="Proteomes" id="UP000053647"/>
    </source>
</evidence>
<feature type="transmembrane region" description="Helical" evidence="2">
    <location>
        <begin position="6"/>
        <end position="22"/>
    </location>
</feature>
<name>A0A0C9TAM6_PAXIN</name>
<keyword evidence="2" id="KW-0812">Transmembrane</keyword>
<dbReference type="Proteomes" id="UP000053647">
    <property type="component" value="Unassembled WGS sequence"/>
</dbReference>
<keyword evidence="2" id="KW-1133">Transmembrane helix</keyword>
<organism evidence="3 4">
    <name type="scientific">Paxillus involutus ATCC 200175</name>
    <dbReference type="NCBI Taxonomy" id="664439"/>
    <lineage>
        <taxon>Eukaryota</taxon>
        <taxon>Fungi</taxon>
        <taxon>Dikarya</taxon>
        <taxon>Basidiomycota</taxon>
        <taxon>Agaricomycotina</taxon>
        <taxon>Agaricomycetes</taxon>
        <taxon>Agaricomycetidae</taxon>
        <taxon>Boletales</taxon>
        <taxon>Paxilineae</taxon>
        <taxon>Paxillaceae</taxon>
        <taxon>Paxillus</taxon>
    </lineage>
</organism>